<evidence type="ECO:0000256" key="3">
    <source>
        <dbReference type="ARBA" id="ARBA00022989"/>
    </source>
</evidence>
<dbReference type="STRING" id="545697.HMPREF0216_02196"/>
<dbReference type="EMBL" id="AMEZ01000059">
    <property type="protein sequence ID" value="EKY26157.1"/>
    <property type="molecule type" value="Genomic_DNA"/>
</dbReference>
<evidence type="ECO:0000313" key="7">
    <source>
        <dbReference type="Proteomes" id="UP000010420"/>
    </source>
</evidence>
<keyword evidence="3 5" id="KW-1133">Transmembrane helix</keyword>
<sequence>MYIIKNLKIVLRKEPNIMSIFTDNMFFGIFISLIAFEIGLLIYKKTKFPLFNPLLIASLLIICFLKIFNIDFDTYNKGGQFINIFLGPATVILAVPLYKQFNLLKENFIPIMSGILIGSLVSILSVISIALFLNLDNTLIVSLLSKSVTTPIGIEITNSLGGISSITVLAIVVSGIAGSVLGPITLKLLRIKNPIAIGVSLGTASHAVGTTKALEIGETEGAMSSLSIGIAGIITVFLAPLFYTLLTKFI</sequence>
<evidence type="ECO:0000313" key="6">
    <source>
        <dbReference type="EMBL" id="EKY26157.1"/>
    </source>
</evidence>
<dbReference type="eggNOG" id="COG1346">
    <property type="taxonomic scope" value="Bacteria"/>
</dbReference>
<keyword evidence="2 5" id="KW-0812">Transmembrane</keyword>
<dbReference type="Proteomes" id="UP000010420">
    <property type="component" value="Unassembled WGS sequence"/>
</dbReference>
<keyword evidence="7" id="KW-1185">Reference proteome</keyword>
<feature type="transmembrane region" description="Helical" evidence="5">
    <location>
        <begin position="110"/>
        <end position="133"/>
    </location>
</feature>
<dbReference type="PATRIC" id="fig|545697.3.peg.2158"/>
<evidence type="ECO:0000256" key="1">
    <source>
        <dbReference type="ARBA" id="ARBA00004141"/>
    </source>
</evidence>
<feature type="transmembrane region" description="Helical" evidence="5">
    <location>
        <begin position="50"/>
        <end position="68"/>
    </location>
</feature>
<feature type="transmembrane region" description="Helical" evidence="5">
    <location>
        <begin position="160"/>
        <end position="182"/>
    </location>
</feature>
<feature type="transmembrane region" description="Helical" evidence="5">
    <location>
        <begin position="25"/>
        <end position="43"/>
    </location>
</feature>
<reference evidence="6 7" key="1">
    <citation type="submission" date="2012-05" db="EMBL/GenBank/DDBJ databases">
        <authorList>
            <person name="Weinstock G."/>
            <person name="Sodergren E."/>
            <person name="Lobos E.A."/>
            <person name="Fulton L."/>
            <person name="Fulton R."/>
            <person name="Courtney L."/>
            <person name="Fronick C."/>
            <person name="O'Laughlin M."/>
            <person name="Godfrey J."/>
            <person name="Wilson R.M."/>
            <person name="Miner T."/>
            <person name="Farmer C."/>
            <person name="Delehaunty K."/>
            <person name="Cordes M."/>
            <person name="Minx P."/>
            <person name="Tomlinson C."/>
            <person name="Chen J."/>
            <person name="Wollam A."/>
            <person name="Pepin K.H."/>
            <person name="Bhonagiri V."/>
            <person name="Zhang X."/>
            <person name="Suruliraj S."/>
            <person name="Warren W."/>
            <person name="Mitreva M."/>
            <person name="Mardis E.R."/>
            <person name="Wilson R.K."/>
        </authorList>
    </citation>
    <scope>NUCLEOTIDE SEQUENCE [LARGE SCALE GENOMIC DNA]</scope>
    <source>
        <strain evidence="6 7">DSM 1785</strain>
    </source>
</reference>
<proteinExistence type="predicted"/>
<evidence type="ECO:0000256" key="4">
    <source>
        <dbReference type="ARBA" id="ARBA00023136"/>
    </source>
</evidence>
<dbReference type="PANTHER" id="PTHR30249">
    <property type="entry name" value="PUTATIVE SEROTONIN TRANSPORTER"/>
    <property type="match status" value="1"/>
</dbReference>
<gene>
    <name evidence="6" type="ORF">HMPREF0216_02196</name>
</gene>
<feature type="transmembrane region" description="Helical" evidence="5">
    <location>
        <begin position="226"/>
        <end position="246"/>
    </location>
</feature>
<evidence type="ECO:0000256" key="5">
    <source>
        <dbReference type="SAM" id="Phobius"/>
    </source>
</evidence>
<dbReference type="Pfam" id="PF04172">
    <property type="entry name" value="LrgB"/>
    <property type="match status" value="1"/>
</dbReference>
<name>L1QEZ4_9CLOT</name>
<protein>
    <submittedName>
        <fullName evidence="6">TIGR00659 family protein</fullName>
    </submittedName>
</protein>
<evidence type="ECO:0000256" key="2">
    <source>
        <dbReference type="ARBA" id="ARBA00022692"/>
    </source>
</evidence>
<keyword evidence="4 5" id="KW-0472">Membrane</keyword>
<organism evidence="6 7">
    <name type="scientific">Clostridium celatum DSM 1785</name>
    <dbReference type="NCBI Taxonomy" id="545697"/>
    <lineage>
        <taxon>Bacteria</taxon>
        <taxon>Bacillati</taxon>
        <taxon>Bacillota</taxon>
        <taxon>Clostridia</taxon>
        <taxon>Eubacteriales</taxon>
        <taxon>Clostridiaceae</taxon>
        <taxon>Clostridium</taxon>
    </lineage>
</organism>
<dbReference type="PANTHER" id="PTHR30249:SF0">
    <property type="entry name" value="PLASTIDAL GLYCOLATE_GLYCERATE TRANSLOCATOR 1, CHLOROPLASTIC"/>
    <property type="match status" value="1"/>
</dbReference>
<comment type="caution">
    <text evidence="6">The sequence shown here is derived from an EMBL/GenBank/DDBJ whole genome shotgun (WGS) entry which is preliminary data.</text>
</comment>
<accession>L1QEZ4</accession>
<dbReference type="InterPro" id="IPR007300">
    <property type="entry name" value="CidB/LrgB"/>
</dbReference>
<dbReference type="AlphaFoldDB" id="L1QEZ4"/>
<dbReference type="GO" id="GO:0016020">
    <property type="term" value="C:membrane"/>
    <property type="evidence" value="ECO:0007669"/>
    <property type="project" value="UniProtKB-SubCell"/>
</dbReference>
<comment type="subcellular location">
    <subcellularLocation>
        <location evidence="1">Membrane</location>
        <topology evidence="1">Multi-pass membrane protein</topology>
    </subcellularLocation>
</comment>
<feature type="transmembrane region" description="Helical" evidence="5">
    <location>
        <begin position="80"/>
        <end position="98"/>
    </location>
</feature>
<dbReference type="HOGENOM" id="CLU_082099_1_0_9"/>